<accession>A0A1H6D342</accession>
<evidence type="ECO:0000313" key="2">
    <source>
        <dbReference type="Proteomes" id="UP000236723"/>
    </source>
</evidence>
<dbReference type="Pfam" id="PF19674">
    <property type="entry name" value="DUF6177"/>
    <property type="match status" value="1"/>
</dbReference>
<keyword evidence="2" id="KW-1185">Reference proteome</keyword>
<proteinExistence type="predicted"/>
<gene>
    <name evidence="1" type="ORF">SAMN04489712_112221</name>
</gene>
<evidence type="ECO:0000313" key="1">
    <source>
        <dbReference type="EMBL" id="SEG79474.1"/>
    </source>
</evidence>
<reference evidence="2" key="1">
    <citation type="submission" date="2016-10" db="EMBL/GenBank/DDBJ databases">
        <authorList>
            <person name="Varghese N."/>
            <person name="Submissions S."/>
        </authorList>
    </citation>
    <scope>NUCLEOTIDE SEQUENCE [LARGE SCALE GENOMIC DNA]</scope>
    <source>
        <strain evidence="2">DSM 43163</strain>
    </source>
</reference>
<name>A0A1H6D342_9ACTN</name>
<dbReference type="Proteomes" id="UP000236723">
    <property type="component" value="Unassembled WGS sequence"/>
</dbReference>
<sequence length="318" mass="33311">MERGEPVSAVLDVLTAQAMVVLQDRPVVALTPWLAEALEECTGSGRTLQIVTPPSARLSMPLKAAGPAVQWIVHDGGGYYEGLTGRPMRWDGAVFGPVPDARDYAPGFLTRPSGPVGAQLTLTFRARHTRHGVLGGQVERLVTILTGRPPAGWGDSEPVAHGWQRSDLTSHVRERGAAATRLIVVGAGGGRSALATLEFSQGGTAEVTTLTVGHPPADPPAVAHLPALVETLVAEHPVSSLLAQLNPGRADVTYEPRWMGSPAPVGMAVAGDRSGPSGIPARPAGAGQAPMTWFELGDGRSPEGWQRHQALLRHLTAS</sequence>
<dbReference type="InterPro" id="IPR046175">
    <property type="entry name" value="DUF6177"/>
</dbReference>
<protein>
    <submittedName>
        <fullName evidence="1">Uncharacterized protein</fullName>
    </submittedName>
</protein>
<dbReference type="EMBL" id="FNVO01000012">
    <property type="protein sequence ID" value="SEG79474.1"/>
    <property type="molecule type" value="Genomic_DNA"/>
</dbReference>
<organism evidence="1 2">
    <name type="scientific">Thermomonospora echinospora</name>
    <dbReference type="NCBI Taxonomy" id="1992"/>
    <lineage>
        <taxon>Bacteria</taxon>
        <taxon>Bacillati</taxon>
        <taxon>Actinomycetota</taxon>
        <taxon>Actinomycetes</taxon>
        <taxon>Streptosporangiales</taxon>
        <taxon>Thermomonosporaceae</taxon>
        <taxon>Thermomonospora</taxon>
    </lineage>
</organism>
<dbReference type="AlphaFoldDB" id="A0A1H6D342"/>